<evidence type="ECO:0000313" key="2">
    <source>
        <dbReference type="EMBL" id="WZW98214.1"/>
    </source>
</evidence>
<accession>A0ABZ3C615</accession>
<evidence type="ECO:0000259" key="1">
    <source>
        <dbReference type="Pfam" id="PF11350"/>
    </source>
</evidence>
<reference evidence="2 3" key="1">
    <citation type="journal article" date="2023" name="Environ Microbiome">
        <title>A coral-associated actinobacterium mitigates coral bleaching under heat stress.</title>
        <authorList>
            <person name="Li J."/>
            <person name="Zou Y."/>
            <person name="Li Q."/>
            <person name="Zhang J."/>
            <person name="Bourne D.G."/>
            <person name="Lyu Y."/>
            <person name="Liu C."/>
            <person name="Zhang S."/>
        </authorList>
    </citation>
    <scope>NUCLEOTIDE SEQUENCE [LARGE SCALE GENOMIC DNA]</scope>
    <source>
        <strain evidence="2 3">SCSIO 13291</strain>
    </source>
</reference>
<dbReference type="SUPFAM" id="SSF55486">
    <property type="entry name" value="Metalloproteases ('zincins'), catalytic domain"/>
    <property type="match status" value="1"/>
</dbReference>
<dbReference type="RefSeq" id="WP_232547239.1">
    <property type="nucleotide sequence ID" value="NZ_CP115965.1"/>
</dbReference>
<dbReference type="Pfam" id="PF11350">
    <property type="entry name" value="DUF3152"/>
    <property type="match status" value="1"/>
</dbReference>
<name>A0ABZ3C615_9ACTN</name>
<proteinExistence type="predicted"/>
<dbReference type="Proteomes" id="UP001434337">
    <property type="component" value="Chromosome"/>
</dbReference>
<dbReference type="InterPro" id="IPR022603">
    <property type="entry name" value="DUF3152"/>
</dbReference>
<evidence type="ECO:0000313" key="3">
    <source>
        <dbReference type="Proteomes" id="UP001434337"/>
    </source>
</evidence>
<organism evidence="2 3">
    <name type="scientific">Propioniciclava soli</name>
    <dbReference type="NCBI Taxonomy" id="2775081"/>
    <lineage>
        <taxon>Bacteria</taxon>
        <taxon>Bacillati</taxon>
        <taxon>Actinomycetota</taxon>
        <taxon>Actinomycetes</taxon>
        <taxon>Propionibacteriales</taxon>
        <taxon>Propionibacteriaceae</taxon>
        <taxon>Propioniciclava</taxon>
    </lineage>
</organism>
<gene>
    <name evidence="2" type="ORF">PCC79_15190</name>
</gene>
<feature type="domain" description="DUF3152" evidence="1">
    <location>
        <begin position="87"/>
        <end position="235"/>
    </location>
</feature>
<dbReference type="EMBL" id="CP115965">
    <property type="protein sequence ID" value="WZW98214.1"/>
    <property type="molecule type" value="Genomic_DNA"/>
</dbReference>
<dbReference type="InterPro" id="IPR024079">
    <property type="entry name" value="MetalloPept_cat_dom_sf"/>
</dbReference>
<protein>
    <submittedName>
        <fullName evidence="2">DUF3152 domain-containing protein</fullName>
    </submittedName>
</protein>
<keyword evidence="3" id="KW-1185">Reference proteome</keyword>
<dbReference type="Gene3D" id="3.40.390.10">
    <property type="entry name" value="Collagenase (Catalytic Domain)"/>
    <property type="match status" value="1"/>
</dbReference>
<sequence>MSTAHPAPRRGTTLWRLVLVLLLLAVAAGVVWAYVVPRPPSPDAVPVETTPAPTPTPTPAIPEIARQQVWTSDTPSSGEYRLNTVALEPAVAHERVVDYVVKVESTVPDIDPDEAAREIQAVFDDERGWAGYGRTSFRAVTHESAAAMILYLAAPDSAQELCAPLDIARTWNCRNGANVVLNTDRWLYMTPTYDDLAAYRAYLVNHEVGHYLGLGHVECPAAGSVAPVMMQQSIDLGGCLPNAWPREAD</sequence>